<dbReference type="PROSITE" id="PS51782">
    <property type="entry name" value="LYSM"/>
    <property type="match status" value="1"/>
</dbReference>
<keyword evidence="3" id="KW-1185">Reference proteome</keyword>
<dbReference type="Pfam" id="PF01476">
    <property type="entry name" value="LysM"/>
    <property type="match status" value="1"/>
</dbReference>
<sequence>MSAMSYHSGYTVPRLRITRRGRVVVAIMIALLLAVTAAAFGVGAFGAAAGTQSGSATFQYVSVEPGESLWQLAVSIAPHADPRDVVAEIVDLNNLSTAEVQPGQRLAIPSKYNS</sequence>
<proteinExistence type="predicted"/>
<dbReference type="InterPro" id="IPR036779">
    <property type="entry name" value="LysM_dom_sf"/>
</dbReference>
<evidence type="ECO:0000313" key="3">
    <source>
        <dbReference type="Proteomes" id="UP001596039"/>
    </source>
</evidence>
<dbReference type="EMBL" id="JBHSMG010000001">
    <property type="protein sequence ID" value="MFC5501386.1"/>
    <property type="molecule type" value="Genomic_DNA"/>
</dbReference>
<evidence type="ECO:0000259" key="1">
    <source>
        <dbReference type="PROSITE" id="PS51782"/>
    </source>
</evidence>
<dbReference type="SMART" id="SM00257">
    <property type="entry name" value="LysM"/>
    <property type="match status" value="1"/>
</dbReference>
<reference evidence="3" key="1">
    <citation type="journal article" date="2019" name="Int. J. Syst. Evol. Microbiol.">
        <title>The Global Catalogue of Microorganisms (GCM) 10K type strain sequencing project: providing services to taxonomists for standard genome sequencing and annotation.</title>
        <authorList>
            <consortium name="The Broad Institute Genomics Platform"/>
            <consortium name="The Broad Institute Genome Sequencing Center for Infectious Disease"/>
            <person name="Wu L."/>
            <person name="Ma J."/>
        </authorList>
    </citation>
    <scope>NUCLEOTIDE SEQUENCE [LARGE SCALE GENOMIC DNA]</scope>
    <source>
        <strain evidence="3">CGMCC 4.6997</strain>
    </source>
</reference>
<dbReference type="RefSeq" id="WP_386738978.1">
    <property type="nucleotide sequence ID" value="NZ_JBHSMG010000001.1"/>
</dbReference>
<dbReference type="Gene3D" id="3.10.350.10">
    <property type="entry name" value="LysM domain"/>
    <property type="match status" value="1"/>
</dbReference>
<evidence type="ECO:0000313" key="2">
    <source>
        <dbReference type="EMBL" id="MFC5501386.1"/>
    </source>
</evidence>
<name>A0ABW0NN34_9MICO</name>
<feature type="domain" description="LysM" evidence="1">
    <location>
        <begin position="59"/>
        <end position="108"/>
    </location>
</feature>
<accession>A0ABW0NN34</accession>
<dbReference type="InterPro" id="IPR018392">
    <property type="entry name" value="LysM"/>
</dbReference>
<gene>
    <name evidence="2" type="ORF">ACFPJ4_03915</name>
</gene>
<comment type="caution">
    <text evidence="2">The sequence shown here is derived from an EMBL/GenBank/DDBJ whole genome shotgun (WGS) entry which is preliminary data.</text>
</comment>
<protein>
    <submittedName>
        <fullName evidence="2">LysM peptidoglycan-binding domain-containing protein</fullName>
    </submittedName>
</protein>
<dbReference type="Proteomes" id="UP001596039">
    <property type="component" value="Unassembled WGS sequence"/>
</dbReference>
<organism evidence="2 3">
    <name type="scientific">Lysinimonas soli</name>
    <dbReference type="NCBI Taxonomy" id="1074233"/>
    <lineage>
        <taxon>Bacteria</taxon>
        <taxon>Bacillati</taxon>
        <taxon>Actinomycetota</taxon>
        <taxon>Actinomycetes</taxon>
        <taxon>Micrococcales</taxon>
        <taxon>Microbacteriaceae</taxon>
        <taxon>Lysinimonas</taxon>
    </lineage>
</organism>